<name>A0A923E446_9ACTO</name>
<dbReference type="InterPro" id="IPR036938">
    <property type="entry name" value="PAP2/HPO_sf"/>
</dbReference>
<comment type="caution">
    <text evidence="4">The sequence shown here is derived from an EMBL/GenBank/DDBJ whole genome shotgun (WGS) entry which is preliminary data.</text>
</comment>
<keyword evidence="5" id="KW-1185">Reference proteome</keyword>
<feature type="transmembrane region" description="Helical" evidence="2">
    <location>
        <begin position="212"/>
        <end position="230"/>
    </location>
</feature>
<dbReference type="Proteomes" id="UP000617426">
    <property type="component" value="Unassembled WGS sequence"/>
</dbReference>
<dbReference type="Gene3D" id="1.20.144.10">
    <property type="entry name" value="Phosphatidic acid phosphatase type 2/haloperoxidase"/>
    <property type="match status" value="1"/>
</dbReference>
<feature type="domain" description="Phosphatidic acid phosphatase type 2/haloperoxidase" evidence="3">
    <location>
        <begin position="123"/>
        <end position="227"/>
    </location>
</feature>
<dbReference type="Pfam" id="PF01569">
    <property type="entry name" value="PAP2"/>
    <property type="match status" value="1"/>
</dbReference>
<keyword evidence="2" id="KW-1133">Transmembrane helix</keyword>
<dbReference type="EMBL" id="JACHMK010000001">
    <property type="protein sequence ID" value="MBB6335713.1"/>
    <property type="molecule type" value="Genomic_DNA"/>
</dbReference>
<organism evidence="4 5">
    <name type="scientific">Schaalia hyovaginalis</name>
    <dbReference type="NCBI Taxonomy" id="29316"/>
    <lineage>
        <taxon>Bacteria</taxon>
        <taxon>Bacillati</taxon>
        <taxon>Actinomycetota</taxon>
        <taxon>Actinomycetes</taxon>
        <taxon>Actinomycetales</taxon>
        <taxon>Actinomycetaceae</taxon>
        <taxon>Schaalia</taxon>
    </lineage>
</organism>
<dbReference type="AlphaFoldDB" id="A0A923E446"/>
<feature type="transmembrane region" description="Helical" evidence="2">
    <location>
        <begin position="46"/>
        <end position="64"/>
    </location>
</feature>
<feature type="transmembrane region" description="Helical" evidence="2">
    <location>
        <begin position="242"/>
        <end position="262"/>
    </location>
</feature>
<feature type="transmembrane region" description="Helical" evidence="2">
    <location>
        <begin position="122"/>
        <end position="144"/>
    </location>
</feature>
<gene>
    <name evidence="4" type="ORF">HD592_002278</name>
</gene>
<reference evidence="4" key="1">
    <citation type="submission" date="2020-08" db="EMBL/GenBank/DDBJ databases">
        <title>Sequencing the genomes of 1000 actinobacteria strains.</title>
        <authorList>
            <person name="Klenk H.-P."/>
        </authorList>
    </citation>
    <scope>NUCLEOTIDE SEQUENCE</scope>
    <source>
        <strain evidence="4">DSM 10695</strain>
    </source>
</reference>
<dbReference type="InterPro" id="IPR000326">
    <property type="entry name" value="PAP2/HPO"/>
</dbReference>
<evidence type="ECO:0000313" key="4">
    <source>
        <dbReference type="EMBL" id="MBB6335713.1"/>
    </source>
</evidence>
<evidence type="ECO:0000256" key="1">
    <source>
        <dbReference type="SAM" id="MobiDB-lite"/>
    </source>
</evidence>
<protein>
    <submittedName>
        <fullName evidence="4">Membrane-associated phospholipid phosphatase</fullName>
    </submittedName>
</protein>
<evidence type="ECO:0000259" key="3">
    <source>
        <dbReference type="SMART" id="SM00014"/>
    </source>
</evidence>
<keyword evidence="2" id="KW-0812">Transmembrane</keyword>
<evidence type="ECO:0000313" key="5">
    <source>
        <dbReference type="Proteomes" id="UP000617426"/>
    </source>
</evidence>
<keyword evidence="2" id="KW-0472">Membrane</keyword>
<evidence type="ECO:0000256" key="2">
    <source>
        <dbReference type="SAM" id="Phobius"/>
    </source>
</evidence>
<dbReference type="RefSeq" id="WP_184454249.1">
    <property type="nucleotide sequence ID" value="NZ_JACHMK010000001.1"/>
</dbReference>
<feature type="transmembrane region" description="Helical" evidence="2">
    <location>
        <begin position="188"/>
        <end position="206"/>
    </location>
</feature>
<feature type="region of interest" description="Disordered" evidence="1">
    <location>
        <begin position="1"/>
        <end position="29"/>
    </location>
</feature>
<proteinExistence type="predicted"/>
<sequence>MPDRAFRPGDSPGSNQSGGASGGSGRGPVPAAHPDRWYTWALRRRVLGALVCALLAFALGRTAVGTARGQGMDTLFMESAIHWSDRFGGVSKLVTSLVSLPMIVLVGVLIAFFALIRRRRTLAGRALAVVLGANATTQLVKWLLDRPDLHVTTAIPNSLPSGHTTVAISFALALVMVAPNWSRGPVAWLGWAWTALMGVSVMVSAWHRLADVLVAVLIAGAWALALTPIERRERHVPQARRVMAVLVLVLLVLALLLSFAALRGVDLVAVATPGASGFGYSEFLAEHAWRARLLALAGTAWVAGACGAVLHEVDALCVNRS</sequence>
<dbReference type="SUPFAM" id="SSF48317">
    <property type="entry name" value="Acid phosphatase/Vanadium-dependent haloperoxidase"/>
    <property type="match status" value="1"/>
</dbReference>
<accession>A0A923E446</accession>
<feature type="transmembrane region" description="Helical" evidence="2">
    <location>
        <begin position="93"/>
        <end position="115"/>
    </location>
</feature>
<feature type="transmembrane region" description="Helical" evidence="2">
    <location>
        <begin position="164"/>
        <end position="181"/>
    </location>
</feature>
<dbReference type="SMART" id="SM00014">
    <property type="entry name" value="acidPPc"/>
    <property type="match status" value="1"/>
</dbReference>